<organism evidence="2 3">
    <name type="scientific">Striga asiatica</name>
    <name type="common">Asiatic witchweed</name>
    <name type="synonym">Buchnera asiatica</name>
    <dbReference type="NCBI Taxonomy" id="4170"/>
    <lineage>
        <taxon>Eukaryota</taxon>
        <taxon>Viridiplantae</taxon>
        <taxon>Streptophyta</taxon>
        <taxon>Embryophyta</taxon>
        <taxon>Tracheophyta</taxon>
        <taxon>Spermatophyta</taxon>
        <taxon>Magnoliopsida</taxon>
        <taxon>eudicotyledons</taxon>
        <taxon>Gunneridae</taxon>
        <taxon>Pentapetalae</taxon>
        <taxon>asterids</taxon>
        <taxon>lamiids</taxon>
        <taxon>Lamiales</taxon>
        <taxon>Orobanchaceae</taxon>
        <taxon>Buchnereae</taxon>
        <taxon>Striga</taxon>
    </lineage>
</organism>
<dbReference type="EMBL" id="BKCP01009515">
    <property type="protein sequence ID" value="GER51070.1"/>
    <property type="molecule type" value="Genomic_DNA"/>
</dbReference>
<gene>
    <name evidence="2" type="ORF">STAS_28430</name>
</gene>
<proteinExistence type="predicted"/>
<reference evidence="3" key="1">
    <citation type="journal article" date="2019" name="Curr. Biol.">
        <title>Genome Sequence of Striga asiatica Provides Insight into the Evolution of Plant Parasitism.</title>
        <authorList>
            <person name="Yoshida S."/>
            <person name="Kim S."/>
            <person name="Wafula E.K."/>
            <person name="Tanskanen J."/>
            <person name="Kim Y.M."/>
            <person name="Honaas L."/>
            <person name="Yang Z."/>
            <person name="Spallek T."/>
            <person name="Conn C.E."/>
            <person name="Ichihashi Y."/>
            <person name="Cheong K."/>
            <person name="Cui S."/>
            <person name="Der J.P."/>
            <person name="Gundlach H."/>
            <person name="Jiao Y."/>
            <person name="Hori C."/>
            <person name="Ishida J.K."/>
            <person name="Kasahara H."/>
            <person name="Kiba T."/>
            <person name="Kim M.S."/>
            <person name="Koo N."/>
            <person name="Laohavisit A."/>
            <person name="Lee Y.H."/>
            <person name="Lumba S."/>
            <person name="McCourt P."/>
            <person name="Mortimer J.C."/>
            <person name="Mutuku J.M."/>
            <person name="Nomura T."/>
            <person name="Sasaki-Sekimoto Y."/>
            <person name="Seto Y."/>
            <person name="Wang Y."/>
            <person name="Wakatake T."/>
            <person name="Sakakibara H."/>
            <person name="Demura T."/>
            <person name="Yamaguchi S."/>
            <person name="Yoneyama K."/>
            <person name="Manabe R.I."/>
            <person name="Nelson D.C."/>
            <person name="Schulman A.H."/>
            <person name="Timko M.P."/>
            <person name="dePamphilis C.W."/>
            <person name="Choi D."/>
            <person name="Shirasu K."/>
        </authorList>
    </citation>
    <scope>NUCLEOTIDE SEQUENCE [LARGE SCALE GENOMIC DNA]</scope>
    <source>
        <strain evidence="3">cv. UVA1</strain>
    </source>
</reference>
<keyword evidence="3" id="KW-1185">Reference proteome</keyword>
<comment type="caution">
    <text evidence="2">The sequence shown here is derived from an EMBL/GenBank/DDBJ whole genome shotgun (WGS) entry which is preliminary data.</text>
</comment>
<dbReference type="Proteomes" id="UP000325081">
    <property type="component" value="Unassembled WGS sequence"/>
</dbReference>
<feature type="region of interest" description="Disordered" evidence="1">
    <location>
        <begin position="1"/>
        <end position="53"/>
    </location>
</feature>
<name>A0A5A7R060_STRAF</name>
<evidence type="ECO:0000313" key="3">
    <source>
        <dbReference type="Proteomes" id="UP000325081"/>
    </source>
</evidence>
<dbReference type="AlphaFoldDB" id="A0A5A7R060"/>
<feature type="compositionally biased region" description="Low complexity" evidence="1">
    <location>
        <begin position="14"/>
        <end position="37"/>
    </location>
</feature>
<evidence type="ECO:0000313" key="2">
    <source>
        <dbReference type="EMBL" id="GER51070.1"/>
    </source>
</evidence>
<accession>A0A5A7R060</accession>
<evidence type="ECO:0000256" key="1">
    <source>
        <dbReference type="SAM" id="MobiDB-lite"/>
    </source>
</evidence>
<protein>
    <submittedName>
        <fullName evidence="2">Transcriptional regulator</fullName>
    </submittedName>
</protein>
<sequence>MKEALTIAYRQHPVSSSSISPRVPTSSRTMRSSSGSPFGPMRPETSKQRQSDFLFSEQPRFVSFRPRTLSDYSEQQSRVFSEQEPGVVKVEVVVGINRSSVLGHNGRVLPRLLPRARRRARTQAGRALAVYIACREARMPATCATPCSQQPVRT</sequence>